<dbReference type="Pfam" id="PF05708">
    <property type="entry name" value="Peptidase_C92"/>
    <property type="match status" value="1"/>
</dbReference>
<evidence type="ECO:0000313" key="2">
    <source>
        <dbReference type="EMBL" id="MEJ2866349.1"/>
    </source>
</evidence>
<dbReference type="Proteomes" id="UP001385809">
    <property type="component" value="Unassembled WGS sequence"/>
</dbReference>
<dbReference type="RefSeq" id="WP_337692973.1">
    <property type="nucleotide sequence ID" value="NZ_JBBEGN010000001.1"/>
</dbReference>
<dbReference type="InterPro" id="IPR024453">
    <property type="entry name" value="Peptidase_C92"/>
</dbReference>
<feature type="region of interest" description="Disordered" evidence="1">
    <location>
        <begin position="77"/>
        <end position="106"/>
    </location>
</feature>
<dbReference type="Gene3D" id="3.90.1720.10">
    <property type="entry name" value="endopeptidase domain like (from Nostoc punctiforme)"/>
    <property type="match status" value="1"/>
</dbReference>
<dbReference type="InterPro" id="IPR038765">
    <property type="entry name" value="Papain-like_cys_pep_sf"/>
</dbReference>
<gene>
    <name evidence="2" type="ORF">WCD74_01145</name>
</gene>
<name>A0ABU8MG89_9PSEU</name>
<protein>
    <submittedName>
        <fullName evidence="2">YiiX/YebB-like N1pC/P60 family cysteine hydrolase</fullName>
    </submittedName>
</protein>
<feature type="compositionally biased region" description="Low complexity" evidence="1">
    <location>
        <begin position="96"/>
        <end position="106"/>
    </location>
</feature>
<accession>A0ABU8MG89</accession>
<comment type="caution">
    <text evidence="2">The sequence shown here is derived from an EMBL/GenBank/DDBJ whole genome shotgun (WGS) entry which is preliminary data.</text>
</comment>
<feature type="region of interest" description="Disordered" evidence="1">
    <location>
        <begin position="19"/>
        <end position="40"/>
    </location>
</feature>
<organism evidence="2 3">
    <name type="scientific">Actinomycetospora aurantiaca</name>
    <dbReference type="NCBI Taxonomy" id="3129233"/>
    <lineage>
        <taxon>Bacteria</taxon>
        <taxon>Bacillati</taxon>
        <taxon>Actinomycetota</taxon>
        <taxon>Actinomycetes</taxon>
        <taxon>Pseudonocardiales</taxon>
        <taxon>Pseudonocardiaceae</taxon>
        <taxon>Actinomycetospora</taxon>
    </lineage>
</organism>
<evidence type="ECO:0000256" key="1">
    <source>
        <dbReference type="SAM" id="MobiDB-lite"/>
    </source>
</evidence>
<keyword evidence="3" id="KW-1185">Reference proteome</keyword>
<dbReference type="EMBL" id="JBBEGN010000001">
    <property type="protein sequence ID" value="MEJ2866349.1"/>
    <property type="molecule type" value="Genomic_DNA"/>
</dbReference>
<evidence type="ECO:0000313" key="3">
    <source>
        <dbReference type="Proteomes" id="UP001385809"/>
    </source>
</evidence>
<sequence length="278" mass="28386">MSVRGAEAYDGVLAVPRAAATSTADEWSPSRPYAGVAAPPLLDDDVLVRRPSTPVAPEEGRPAYDGVVASPLVGATRPEVGTGTAPAVRPLPPLSPSSGGRSVPPSVLRTGDIILSTTGTSSSMAVRLATSAPVSHASIYVGNPDSVVEALPEGVVLQSLADALADDVLAVAFRLPGLGEDEAQLSANYAVSQVGKTYDFWNAFTAAAQRRGLAGLRLVDLGKADSTFFCSELVAESYRSAGRPLTAAPSDGVLPGVLPTLGLEYVGHLKAMAPGTGR</sequence>
<dbReference type="SUPFAM" id="SSF54001">
    <property type="entry name" value="Cysteine proteinases"/>
    <property type="match status" value="1"/>
</dbReference>
<reference evidence="2 3" key="1">
    <citation type="submission" date="2024-03" db="EMBL/GenBank/DDBJ databases">
        <title>Actinomycetospora sp. OC33-EN08, a novel actinomycete isolated from wild orchid (Aerides multiflora).</title>
        <authorList>
            <person name="Suriyachadkun C."/>
        </authorList>
    </citation>
    <scope>NUCLEOTIDE SEQUENCE [LARGE SCALE GENOMIC DNA]</scope>
    <source>
        <strain evidence="2 3">OC33-EN08</strain>
    </source>
</reference>
<proteinExistence type="predicted"/>